<protein>
    <submittedName>
        <fullName evidence="1">Uncharacterized protein</fullName>
    </submittedName>
</protein>
<reference evidence="2" key="1">
    <citation type="submission" date="2013-09" db="EMBL/GenBank/DDBJ databases">
        <title>Corchorus olitorius genome sequencing.</title>
        <authorList>
            <person name="Alam M."/>
            <person name="Haque M.S."/>
            <person name="Islam M.S."/>
            <person name="Emdad E.M."/>
            <person name="Islam M.M."/>
            <person name="Ahmed B."/>
            <person name="Halim A."/>
            <person name="Hossen Q.M.M."/>
            <person name="Hossain M.Z."/>
            <person name="Ahmed R."/>
            <person name="Khan M.M."/>
            <person name="Islam R."/>
            <person name="Rashid M.M."/>
            <person name="Khan S.A."/>
            <person name="Rahman M.S."/>
            <person name="Alam M."/>
            <person name="Yahiya A.S."/>
            <person name="Khan M.S."/>
            <person name="Azam M.S."/>
            <person name="Haque T."/>
            <person name="Lashkar M.Z.H."/>
            <person name="Akhand A.I."/>
            <person name="Morshed G."/>
            <person name="Roy S."/>
            <person name="Uddin K.S."/>
            <person name="Rabeya T."/>
            <person name="Hossain A.S."/>
            <person name="Chowdhury A."/>
            <person name="Snigdha A.R."/>
            <person name="Mortoza M.S."/>
            <person name="Matin S.A."/>
            <person name="Hoque S.M.E."/>
            <person name="Islam M.K."/>
            <person name="Roy D.K."/>
            <person name="Haider R."/>
            <person name="Moosa M.M."/>
            <person name="Elias S.M."/>
            <person name="Hasan A.M."/>
            <person name="Jahan S."/>
            <person name="Shafiuddin M."/>
            <person name="Mahmood N."/>
            <person name="Shommy N.S."/>
        </authorList>
    </citation>
    <scope>NUCLEOTIDE SEQUENCE [LARGE SCALE GENOMIC DNA]</scope>
    <source>
        <strain evidence="2">cv. O-4</strain>
    </source>
</reference>
<name>A0A1R3GNE8_9ROSI</name>
<dbReference type="Proteomes" id="UP000187203">
    <property type="component" value="Unassembled WGS sequence"/>
</dbReference>
<organism evidence="1 2">
    <name type="scientific">Corchorus olitorius</name>
    <dbReference type="NCBI Taxonomy" id="93759"/>
    <lineage>
        <taxon>Eukaryota</taxon>
        <taxon>Viridiplantae</taxon>
        <taxon>Streptophyta</taxon>
        <taxon>Embryophyta</taxon>
        <taxon>Tracheophyta</taxon>
        <taxon>Spermatophyta</taxon>
        <taxon>Magnoliopsida</taxon>
        <taxon>eudicotyledons</taxon>
        <taxon>Gunneridae</taxon>
        <taxon>Pentapetalae</taxon>
        <taxon>rosids</taxon>
        <taxon>malvids</taxon>
        <taxon>Malvales</taxon>
        <taxon>Malvaceae</taxon>
        <taxon>Grewioideae</taxon>
        <taxon>Apeibeae</taxon>
        <taxon>Corchorus</taxon>
    </lineage>
</organism>
<keyword evidence="2" id="KW-1185">Reference proteome</keyword>
<dbReference type="AlphaFoldDB" id="A0A1R3GNE8"/>
<evidence type="ECO:0000313" key="1">
    <source>
        <dbReference type="EMBL" id="OMO59634.1"/>
    </source>
</evidence>
<sequence>MAQFHHFSRVSLPYKNAASLLFDCCNILLGLELPC</sequence>
<dbReference type="EMBL" id="AWUE01022088">
    <property type="protein sequence ID" value="OMO59634.1"/>
    <property type="molecule type" value="Genomic_DNA"/>
</dbReference>
<accession>A0A1R3GNE8</accession>
<gene>
    <name evidence="1" type="ORF">COLO4_34134</name>
</gene>
<proteinExistence type="predicted"/>
<evidence type="ECO:0000313" key="2">
    <source>
        <dbReference type="Proteomes" id="UP000187203"/>
    </source>
</evidence>
<comment type="caution">
    <text evidence="1">The sequence shown here is derived from an EMBL/GenBank/DDBJ whole genome shotgun (WGS) entry which is preliminary data.</text>
</comment>